<dbReference type="Proteomes" id="UP000826462">
    <property type="component" value="Chromosome 2"/>
</dbReference>
<reference evidence="1 2" key="1">
    <citation type="submission" date="2021-07" db="EMBL/GenBank/DDBJ databases">
        <title>Paraburkholderia edwinii protects Aspergillus sp. from phenazines by acting as a toxin sponge.</title>
        <authorList>
            <person name="Dahlstrom K.M."/>
            <person name="Newman D.K."/>
        </authorList>
    </citation>
    <scope>NUCLEOTIDE SEQUENCE [LARGE SCALE GENOMIC DNA]</scope>
    <source>
        <strain evidence="1 2">Pe01</strain>
    </source>
</reference>
<gene>
    <name evidence="1" type="primary">tssK</name>
    <name evidence="1" type="ORF">KZJ38_30575</name>
</gene>
<proteinExistence type="predicted"/>
<dbReference type="NCBIfam" id="TIGR03353">
    <property type="entry name" value="VI_chp_4"/>
    <property type="match status" value="1"/>
</dbReference>
<dbReference type="InterPro" id="IPR010263">
    <property type="entry name" value="T6SS_TssK"/>
</dbReference>
<dbReference type="Pfam" id="PF05936">
    <property type="entry name" value="T6SS_VasE"/>
    <property type="match status" value="1"/>
</dbReference>
<sequence length="445" mass="49372">MTQSNKVVWSEGLFLRPQHMQQQERYFERYVELRAGALRPHAWGFEELELETDLLAIGKLGIRSARGVFPDGTPFSMPGDDPLPPPLDIDANWRDQIIYLTLPLRSPTQPDSAWSDRQSDQLFRYRVREAEVPDASGSMQGLTVLEVGGMSTHLTPASRPMEGLVKIPLAHLVECRADRRVILDEGFVPTALATQAADRLVTFLSELLGLLHQRGEALAGRVTQTDRGGAAEIADFLMLQVINRYQPLVAHLADAPMLHPEAFYQLLIGMAGEFATFTAPGKRAQVFEPYRHEALRETFEPVIAALRVELSAVLEQSAVAIPLQQRKYGVWVGVVPDVSLLDSATFVLAAKADLKSEDMRRQLPSQSKIGPVEKIRDLVNLQLPGIGVSPMAVAPRQLPYTSGFLYFECDKHSPMWRMLKTSGGIAMHFGSGFAGLDLQLWAVRA</sequence>
<name>A0ABX8UZY7_9BURK</name>
<protein>
    <submittedName>
        <fullName evidence="1">Type VI secretion system baseplate subunit TssK</fullName>
    </submittedName>
</protein>
<dbReference type="EMBL" id="CP080096">
    <property type="protein sequence ID" value="QYD73867.1"/>
    <property type="molecule type" value="Genomic_DNA"/>
</dbReference>
<organism evidence="1 2">
    <name type="scientific">Paraburkholderia edwinii</name>
    <dbReference type="NCBI Taxonomy" id="2861782"/>
    <lineage>
        <taxon>Bacteria</taxon>
        <taxon>Pseudomonadati</taxon>
        <taxon>Pseudomonadota</taxon>
        <taxon>Betaproteobacteria</taxon>
        <taxon>Burkholderiales</taxon>
        <taxon>Burkholderiaceae</taxon>
        <taxon>Paraburkholderia</taxon>
    </lineage>
</organism>
<dbReference type="PANTHER" id="PTHR35566:SF1">
    <property type="entry name" value="TYPE VI SECRETION SYSTEM BASEPLATE COMPONENT TSSK1"/>
    <property type="match status" value="1"/>
</dbReference>
<evidence type="ECO:0000313" key="1">
    <source>
        <dbReference type="EMBL" id="QYD73867.1"/>
    </source>
</evidence>
<dbReference type="PANTHER" id="PTHR35566">
    <property type="entry name" value="BLR3599 PROTEIN"/>
    <property type="match status" value="1"/>
</dbReference>
<evidence type="ECO:0000313" key="2">
    <source>
        <dbReference type="Proteomes" id="UP000826462"/>
    </source>
</evidence>
<keyword evidence="2" id="KW-1185">Reference proteome</keyword>
<accession>A0ABX8UZY7</accession>